<proteinExistence type="predicted"/>
<sequence>MSSLEKKMFFLPNKLFIRKDRIYVSFNLSVIPSDMKVTFMELHIPLIKLSKATNVYVKEITGGWSEKMMKKGIFPPRSKLLKQMKCNGRQDNLIIDVTIFRSKWRLKKKLNHGIYVKLKDTNIKYLEENPPYLIIDTI</sequence>
<gene>
    <name evidence="1" type="ORF">SAMN03080606_01875</name>
</gene>
<dbReference type="AlphaFoldDB" id="A0A1G5H1Q9"/>
<dbReference type="STRING" id="1120976.SAMN03080606_01875"/>
<protein>
    <submittedName>
        <fullName evidence="1">Uncharacterized protein</fullName>
    </submittedName>
</protein>
<accession>A0A1G5H1Q9</accession>
<keyword evidence="2" id="KW-1185">Reference proteome</keyword>
<reference evidence="1 2" key="1">
    <citation type="submission" date="2016-10" db="EMBL/GenBank/DDBJ databases">
        <authorList>
            <person name="de Groot N.N."/>
        </authorList>
    </citation>
    <scope>NUCLEOTIDE SEQUENCE [LARGE SCALE GENOMIC DNA]</scope>
    <source>
        <strain evidence="1 2">DSM 18978</strain>
    </source>
</reference>
<dbReference type="EMBL" id="FMUS01000010">
    <property type="protein sequence ID" value="SCY57674.1"/>
    <property type="molecule type" value="Genomic_DNA"/>
</dbReference>
<evidence type="ECO:0000313" key="2">
    <source>
        <dbReference type="Proteomes" id="UP000198636"/>
    </source>
</evidence>
<evidence type="ECO:0000313" key="1">
    <source>
        <dbReference type="EMBL" id="SCY57674.1"/>
    </source>
</evidence>
<organism evidence="1 2">
    <name type="scientific">Alkaliphilus peptidifermentans DSM 18978</name>
    <dbReference type="NCBI Taxonomy" id="1120976"/>
    <lineage>
        <taxon>Bacteria</taxon>
        <taxon>Bacillati</taxon>
        <taxon>Bacillota</taxon>
        <taxon>Clostridia</taxon>
        <taxon>Peptostreptococcales</taxon>
        <taxon>Natronincolaceae</taxon>
        <taxon>Alkaliphilus</taxon>
    </lineage>
</organism>
<dbReference type="RefSeq" id="WP_091542685.1">
    <property type="nucleotide sequence ID" value="NZ_FMUS01000010.1"/>
</dbReference>
<dbReference type="OrthoDB" id="1954381at2"/>
<dbReference type="Proteomes" id="UP000198636">
    <property type="component" value="Unassembled WGS sequence"/>
</dbReference>
<name>A0A1G5H1Q9_9FIRM</name>